<proteinExistence type="predicted"/>
<organism evidence="1">
    <name type="scientific">viral metagenome</name>
    <dbReference type="NCBI Taxonomy" id="1070528"/>
    <lineage>
        <taxon>unclassified sequences</taxon>
        <taxon>metagenomes</taxon>
        <taxon>organismal metagenomes</taxon>
    </lineage>
</organism>
<accession>A0A6C0D921</accession>
<protein>
    <submittedName>
        <fullName evidence="1">Uncharacterized protein</fullName>
    </submittedName>
</protein>
<name>A0A6C0D921_9ZZZZ</name>
<evidence type="ECO:0000313" key="1">
    <source>
        <dbReference type="EMBL" id="QHT12664.1"/>
    </source>
</evidence>
<reference evidence="1" key="1">
    <citation type="journal article" date="2020" name="Nature">
        <title>Giant virus diversity and host interactions through global metagenomics.</title>
        <authorList>
            <person name="Schulz F."/>
            <person name="Roux S."/>
            <person name="Paez-Espino D."/>
            <person name="Jungbluth S."/>
            <person name="Walsh D.A."/>
            <person name="Denef V.J."/>
            <person name="McMahon K.D."/>
            <person name="Konstantinidis K.T."/>
            <person name="Eloe-Fadrosh E.A."/>
            <person name="Kyrpides N.C."/>
            <person name="Woyke T."/>
        </authorList>
    </citation>
    <scope>NUCLEOTIDE SEQUENCE</scope>
    <source>
        <strain evidence="1">GVMAG-M-3300023174-130</strain>
    </source>
</reference>
<dbReference type="EMBL" id="MN739549">
    <property type="protein sequence ID" value="QHT12664.1"/>
    <property type="molecule type" value="Genomic_DNA"/>
</dbReference>
<dbReference type="AlphaFoldDB" id="A0A6C0D921"/>
<sequence length="506" mass="56157">MATAFFPQGMESYNNSTYAPFTAPYKTWKGTGMYSNPIGITSTNIRPLTNKDRTNIAVYRSGQPDRSRRSLYRTGKARPLKWQFRKQTMTTVPYTIVNPLNPSQSVTVPQNRVVRSASGLENRSGGLIGQLMDRPGGYSVKQNQIDEIDGTIKTNLDCATCTGISVVTDYYPEYYLSNNPLPVCTNPRNCCNEPRKALLRVRPASTNLKKNYFTTLQAYRENRCKTYEQRAFNFKTNASYLIDSNVVKNNPNVTAKQVANAKPGSPLALLNTYIANCYPNTGVNPYSQVDLVNMSFQILNNNGVLSATDITNFRTSNIVTLQQFVWFISNLTSGKSQEATFIFSNFITNPYIGMSLSGPSNPNGCKLVVYKPNNPQFAVQGSVSSSTRTLKLTLDTVRTSVAKTRDISNGNNLNLDYANYPNIPFIYKSKVQKCSPTLPVIFRQVSYNPKFCLRNSTFNMANDDMYYYMAAGGPTVANNGISATSPGGQPIKSNRNIVSSGIRPTI</sequence>